<dbReference type="Gene3D" id="3.30.160.390">
    <property type="entry name" value="Integrase, DNA-binding domain"/>
    <property type="match status" value="1"/>
</dbReference>
<keyword evidence="2" id="KW-0229">DNA integration</keyword>
<keyword evidence="4" id="KW-0233">DNA recombination</keyword>
<organism evidence="6 7">
    <name type="scientific">Burkholderia thailandensis</name>
    <dbReference type="NCBI Taxonomy" id="57975"/>
    <lineage>
        <taxon>Bacteria</taxon>
        <taxon>Pseudomonadati</taxon>
        <taxon>Pseudomonadota</taxon>
        <taxon>Betaproteobacteria</taxon>
        <taxon>Burkholderiales</taxon>
        <taxon>Burkholderiaceae</taxon>
        <taxon>Burkholderia</taxon>
        <taxon>pseudomallei group</taxon>
    </lineage>
</organism>
<dbReference type="SUPFAM" id="SSF56349">
    <property type="entry name" value="DNA breaking-rejoining enzymes"/>
    <property type="match status" value="1"/>
</dbReference>
<proteinExistence type="inferred from homology"/>
<dbReference type="PANTHER" id="PTHR30629">
    <property type="entry name" value="PROPHAGE INTEGRASE"/>
    <property type="match status" value="1"/>
</dbReference>
<evidence type="ECO:0000256" key="2">
    <source>
        <dbReference type="ARBA" id="ARBA00022908"/>
    </source>
</evidence>
<dbReference type="PROSITE" id="PS51898">
    <property type="entry name" value="TYR_RECOMBINASE"/>
    <property type="match status" value="1"/>
</dbReference>
<evidence type="ECO:0000256" key="4">
    <source>
        <dbReference type="ARBA" id="ARBA00023172"/>
    </source>
</evidence>
<dbReference type="AlphaFoldDB" id="A0AAW9D5J9"/>
<dbReference type="InterPro" id="IPR053876">
    <property type="entry name" value="Phage_int_M"/>
</dbReference>
<name>A0AAW9D5J9_BURTH</name>
<dbReference type="InterPro" id="IPR050808">
    <property type="entry name" value="Phage_Integrase"/>
</dbReference>
<keyword evidence="3" id="KW-0238">DNA-binding</keyword>
<dbReference type="EMBL" id="QXCT01000002">
    <property type="protein sequence ID" value="MDW9257239.1"/>
    <property type="molecule type" value="Genomic_DNA"/>
</dbReference>
<comment type="caution">
    <text evidence="6">The sequence shown here is derived from an EMBL/GenBank/DDBJ whole genome shotgun (WGS) entry which is preliminary data.</text>
</comment>
<evidence type="ECO:0000256" key="3">
    <source>
        <dbReference type="ARBA" id="ARBA00023125"/>
    </source>
</evidence>
<dbReference type="InterPro" id="IPR011010">
    <property type="entry name" value="DNA_brk_join_enz"/>
</dbReference>
<dbReference type="InterPro" id="IPR013762">
    <property type="entry name" value="Integrase-like_cat_sf"/>
</dbReference>
<dbReference type="InterPro" id="IPR025166">
    <property type="entry name" value="Integrase_DNA_bind_dom"/>
</dbReference>
<dbReference type="PANTHER" id="PTHR30629:SF2">
    <property type="entry name" value="PROPHAGE INTEGRASE INTS-RELATED"/>
    <property type="match status" value="1"/>
</dbReference>
<dbReference type="Gene3D" id="1.10.150.130">
    <property type="match status" value="1"/>
</dbReference>
<dbReference type="InterPro" id="IPR010998">
    <property type="entry name" value="Integrase_recombinase_N"/>
</dbReference>
<feature type="domain" description="Tyr recombinase" evidence="5">
    <location>
        <begin position="186"/>
        <end position="364"/>
    </location>
</feature>
<evidence type="ECO:0000313" key="7">
    <source>
        <dbReference type="Proteomes" id="UP001272137"/>
    </source>
</evidence>
<gene>
    <name evidence="6" type="ORF">C7S16_2594</name>
</gene>
<evidence type="ECO:0000259" key="5">
    <source>
        <dbReference type="PROSITE" id="PS51898"/>
    </source>
</evidence>
<dbReference type="InterPro" id="IPR002104">
    <property type="entry name" value="Integrase_catalytic"/>
</dbReference>
<dbReference type="Pfam" id="PF22022">
    <property type="entry name" value="Phage_int_M"/>
    <property type="match status" value="1"/>
</dbReference>
<dbReference type="Gene3D" id="1.10.443.10">
    <property type="entry name" value="Intergrase catalytic core"/>
    <property type="match status" value="1"/>
</dbReference>
<dbReference type="Pfam" id="PF00589">
    <property type="entry name" value="Phage_integrase"/>
    <property type="match status" value="1"/>
</dbReference>
<dbReference type="GO" id="GO:0015074">
    <property type="term" value="P:DNA integration"/>
    <property type="evidence" value="ECO:0007669"/>
    <property type="project" value="UniProtKB-KW"/>
</dbReference>
<evidence type="ECO:0000256" key="1">
    <source>
        <dbReference type="ARBA" id="ARBA00008857"/>
    </source>
</evidence>
<dbReference type="GO" id="GO:0006310">
    <property type="term" value="P:DNA recombination"/>
    <property type="evidence" value="ECO:0007669"/>
    <property type="project" value="UniProtKB-KW"/>
</dbReference>
<dbReference type="Proteomes" id="UP001272137">
    <property type="component" value="Unassembled WGS sequence"/>
</dbReference>
<sequence>MRLFDGGGLYLEIAPSGGKWWRLKYRFGGKEKRYSLGVYPEVTLATARKKRDEAREKLAAGIDPGEAKKAEKRASLLAAAHSFEVVARGWMDERKTTVEPAQHDKTLARMENDVFPWLGKRPIAEIDAPEILVVLKRVDGRGARFTAHRIRSEISRVFRYGIKEGHCKADPARDLVDAIPPAQTTHFASITEPEKVGEMLRAFDGFTGTFPVLCALKLAPMLFVRPGELRKAEWAQFDLDKGEWRYFVNKTKTDHLVPLAAQAVTILRELHALTGEGVYVFPGARDRNRPMSEAAINAALRRLGYDTRTEITGHGFRAMARTILHEELEEKPEVIEHQLAHTVPDSLGRAYNRTKFIKARRSMMQQWADYLDKLKAGAEIIPIAAAR</sequence>
<evidence type="ECO:0000313" key="6">
    <source>
        <dbReference type="EMBL" id="MDW9257239.1"/>
    </source>
</evidence>
<dbReference type="Pfam" id="PF13356">
    <property type="entry name" value="Arm-DNA-bind_3"/>
    <property type="match status" value="1"/>
</dbReference>
<comment type="similarity">
    <text evidence="1">Belongs to the 'phage' integrase family.</text>
</comment>
<dbReference type="InterPro" id="IPR038488">
    <property type="entry name" value="Integrase_DNA-bd_sf"/>
</dbReference>
<dbReference type="CDD" id="cd00801">
    <property type="entry name" value="INT_P4_C"/>
    <property type="match status" value="1"/>
</dbReference>
<dbReference type="GO" id="GO:0003677">
    <property type="term" value="F:DNA binding"/>
    <property type="evidence" value="ECO:0007669"/>
    <property type="project" value="UniProtKB-KW"/>
</dbReference>
<protein>
    <submittedName>
        <fullName evidence="6">Phage integrase family protein</fullName>
    </submittedName>
</protein>
<reference evidence="6" key="1">
    <citation type="submission" date="2018-08" db="EMBL/GenBank/DDBJ databases">
        <title>Identification of Burkholderia cepacia strains that express a Burkholderia pseudomallei-like capsular polysaccharide.</title>
        <authorList>
            <person name="Burtnick M.N."/>
            <person name="Vongsouvath M."/>
            <person name="Newton P."/>
            <person name="Wuthiekanun V."/>
            <person name="Limmathurotsakul D."/>
            <person name="Brett P.J."/>
            <person name="Chantratita N."/>
            <person name="Dance D.A."/>
        </authorList>
    </citation>
    <scope>NUCLEOTIDE SEQUENCE</scope>
    <source>
        <strain evidence="6">SBXCC001</strain>
    </source>
</reference>
<accession>A0AAW9D5J9</accession>